<dbReference type="InterPro" id="IPR036641">
    <property type="entry name" value="HPT_dom_sf"/>
</dbReference>
<dbReference type="InterPro" id="IPR003594">
    <property type="entry name" value="HATPase_dom"/>
</dbReference>
<dbReference type="InterPro" id="IPR005467">
    <property type="entry name" value="His_kinase_dom"/>
</dbReference>
<evidence type="ECO:0000256" key="2">
    <source>
        <dbReference type="ARBA" id="ARBA00004370"/>
    </source>
</evidence>
<dbReference type="Gene3D" id="1.20.120.160">
    <property type="entry name" value="HPT domain"/>
    <property type="match status" value="1"/>
</dbReference>
<sequence>MQHSTLKNSSKSAVGVKDSIGFKLISIVFSFYFMITFTVTISHMYLDYGETKEQVIAELSNLGDVFAPGIGTSLWYDDQEQAISIVKGMLDVASIQGVRVENSQGELLSIGGSILDADGNHVFYDQEGKKQDISQDSLLGGVFSFTKEVSYIEDGESNKVGKMILFSSDDLVFQKVKGGFFYIIVGSILKTAALWLIFITVSRRILSSPLSQLVEATEQLDFDNLPTKEIKINTAGKNELKLLEVTFNKMVKNLIREKSTITEMTGELEAKNATLKDYSLNLEDKVAGRTAAIKELMDNSGQGFLSFGKEYNVHKECSNACQVFFNQPIVGENALQLIFPDNISSTKDLFDFVFSGTSSLDLLLDLLPKEIVVGERTLAIEFRWIPAQNKTGNNRIMVILTNITRAKKLEEQLKEDKKRNEMIIKIVTDQEGFVQFMEDTNQLFQSIERNLNCPLDNIDSKKLFRDFHTIKGGTASYNMTEIAEKAHQAEHCLGDLCKGISGANQSLIQQLKQETESIKTTFKHTVEEMEQFLPKEAISTKGHSFLKIPLEKLDSLESTLSKHNQLNDEIQQIINNLRKQPISNILNRYASVARELATKLGKTIEVVVKGESTEITYKKYDSLFSSLIHLIRNSVDHGIETQDIREMLGKPEKGTLEINAFNDSGYFHLIITDDGGGIDCEKVKQIAFEKQIITTTQRDNLNFEDSLKLIFSPGFSTKEEVTDISGRGVGLDAVNAVIAELNGTISISSEIEKGTSFKISIPEA</sequence>
<protein>
    <recommendedName>
        <fullName evidence="3">histidine kinase</fullName>
        <ecNumber evidence="3">2.7.13.3</ecNumber>
    </recommendedName>
</protein>
<dbReference type="FunFam" id="3.30.565.10:FF:000016">
    <property type="entry name" value="Chemotaxis protein CheA, putative"/>
    <property type="match status" value="1"/>
</dbReference>
<dbReference type="GO" id="GO:0004673">
    <property type="term" value="F:protein histidine kinase activity"/>
    <property type="evidence" value="ECO:0007669"/>
    <property type="project" value="UniProtKB-EC"/>
</dbReference>
<dbReference type="InterPro" id="IPR036890">
    <property type="entry name" value="HATPase_C_sf"/>
</dbReference>
<evidence type="ECO:0000256" key="4">
    <source>
        <dbReference type="ARBA" id="ARBA00022553"/>
    </source>
</evidence>
<evidence type="ECO:0000259" key="10">
    <source>
        <dbReference type="PROSITE" id="PS50109"/>
    </source>
</evidence>
<organism evidence="13 14">
    <name type="scientific">SAR324 cluster bacterium</name>
    <dbReference type="NCBI Taxonomy" id="2024889"/>
    <lineage>
        <taxon>Bacteria</taxon>
        <taxon>Deltaproteobacteria</taxon>
        <taxon>SAR324 cluster</taxon>
    </lineage>
</organism>
<dbReference type="GO" id="GO:0016020">
    <property type="term" value="C:membrane"/>
    <property type="evidence" value="ECO:0007669"/>
    <property type="project" value="UniProtKB-SubCell"/>
</dbReference>
<evidence type="ECO:0000256" key="1">
    <source>
        <dbReference type="ARBA" id="ARBA00000085"/>
    </source>
</evidence>
<keyword evidence="8" id="KW-0175">Coiled coil</keyword>
<evidence type="ECO:0000259" key="11">
    <source>
        <dbReference type="PROSITE" id="PS50885"/>
    </source>
</evidence>
<dbReference type="PROSITE" id="PS50885">
    <property type="entry name" value="HAMP"/>
    <property type="match status" value="1"/>
</dbReference>
<evidence type="ECO:0000256" key="8">
    <source>
        <dbReference type="SAM" id="Coils"/>
    </source>
</evidence>
<dbReference type="InterPro" id="IPR004358">
    <property type="entry name" value="Sig_transdc_His_kin-like_C"/>
</dbReference>
<feature type="transmembrane region" description="Helical" evidence="9">
    <location>
        <begin position="180"/>
        <end position="201"/>
    </location>
</feature>
<dbReference type="PROSITE" id="PS50109">
    <property type="entry name" value="HIS_KIN"/>
    <property type="match status" value="1"/>
</dbReference>
<name>A0A2A4SQP0_9DELT</name>
<dbReference type="Pfam" id="PF02518">
    <property type="entry name" value="HATPase_c"/>
    <property type="match status" value="1"/>
</dbReference>
<comment type="caution">
    <text evidence="13">The sequence shown here is derived from an EMBL/GenBank/DDBJ whole genome shotgun (WGS) entry which is preliminary data.</text>
</comment>
<keyword evidence="6" id="KW-0418">Kinase</keyword>
<evidence type="ECO:0000256" key="6">
    <source>
        <dbReference type="ARBA" id="ARBA00022777"/>
    </source>
</evidence>
<keyword evidence="5" id="KW-0808">Transferase</keyword>
<dbReference type="SMART" id="SM00387">
    <property type="entry name" value="HATPase_c"/>
    <property type="match status" value="1"/>
</dbReference>
<feature type="domain" description="HPt" evidence="12">
    <location>
        <begin position="425"/>
        <end position="525"/>
    </location>
</feature>
<comment type="catalytic activity">
    <reaction evidence="1">
        <text>ATP + protein L-histidine = ADP + protein N-phospho-L-histidine.</text>
        <dbReference type="EC" id="2.7.13.3"/>
    </reaction>
</comment>
<proteinExistence type="predicted"/>
<dbReference type="GO" id="GO:0000160">
    <property type="term" value="P:phosphorelay signal transduction system"/>
    <property type="evidence" value="ECO:0007669"/>
    <property type="project" value="InterPro"/>
</dbReference>
<evidence type="ECO:0000256" key="3">
    <source>
        <dbReference type="ARBA" id="ARBA00012438"/>
    </source>
</evidence>
<keyword evidence="9" id="KW-0812">Transmembrane</keyword>
<dbReference type="CDD" id="cd00088">
    <property type="entry name" value="HPT"/>
    <property type="match status" value="1"/>
</dbReference>
<evidence type="ECO:0000259" key="12">
    <source>
        <dbReference type="PROSITE" id="PS50894"/>
    </source>
</evidence>
<dbReference type="InterPro" id="IPR003660">
    <property type="entry name" value="HAMP_dom"/>
</dbReference>
<reference evidence="14" key="1">
    <citation type="submission" date="2017-08" db="EMBL/GenBank/DDBJ databases">
        <title>A dynamic microbial community with high functional redundancy inhabits the cold, oxic subseafloor aquifer.</title>
        <authorList>
            <person name="Tully B.J."/>
            <person name="Wheat C.G."/>
            <person name="Glazer B.T."/>
            <person name="Huber J.A."/>
        </authorList>
    </citation>
    <scope>NUCLEOTIDE SEQUENCE [LARGE SCALE GENOMIC DNA]</scope>
</reference>
<feature type="transmembrane region" description="Helical" evidence="9">
    <location>
        <begin position="20"/>
        <end position="46"/>
    </location>
</feature>
<gene>
    <name evidence="13" type="ORF">COB67_12555</name>
</gene>
<dbReference type="Gene3D" id="3.30.565.10">
    <property type="entry name" value="Histidine kinase-like ATPase, C-terminal domain"/>
    <property type="match status" value="1"/>
</dbReference>
<evidence type="ECO:0000256" key="5">
    <source>
        <dbReference type="ARBA" id="ARBA00022679"/>
    </source>
</evidence>
<dbReference type="SUPFAM" id="SSF47226">
    <property type="entry name" value="Histidine-containing phosphotransfer domain, HPT domain"/>
    <property type="match status" value="1"/>
</dbReference>
<dbReference type="InterPro" id="IPR051315">
    <property type="entry name" value="Bact_Chemotaxis_CheA"/>
</dbReference>
<dbReference type="InterPro" id="IPR008207">
    <property type="entry name" value="Sig_transdc_His_kin_Hpt_dom"/>
</dbReference>
<keyword evidence="4 7" id="KW-0597">Phosphoprotein</keyword>
<dbReference type="EC" id="2.7.13.3" evidence="3"/>
<feature type="coiled-coil region" evidence="8">
    <location>
        <begin position="553"/>
        <end position="580"/>
    </location>
</feature>
<keyword evidence="9" id="KW-0472">Membrane</keyword>
<dbReference type="PROSITE" id="PS50894">
    <property type="entry name" value="HPT"/>
    <property type="match status" value="1"/>
</dbReference>
<dbReference type="PANTHER" id="PTHR43395">
    <property type="entry name" value="SENSOR HISTIDINE KINASE CHEA"/>
    <property type="match status" value="1"/>
</dbReference>
<evidence type="ECO:0000256" key="9">
    <source>
        <dbReference type="SAM" id="Phobius"/>
    </source>
</evidence>
<dbReference type="AlphaFoldDB" id="A0A2A4SQP0"/>
<evidence type="ECO:0000313" key="14">
    <source>
        <dbReference type="Proteomes" id="UP000218113"/>
    </source>
</evidence>
<comment type="subcellular location">
    <subcellularLocation>
        <location evidence="2">Membrane</location>
    </subcellularLocation>
</comment>
<feature type="modified residue" description="Phosphohistidine" evidence="7">
    <location>
        <position position="468"/>
    </location>
</feature>
<dbReference type="PANTHER" id="PTHR43395:SF1">
    <property type="entry name" value="CHEMOTAXIS PROTEIN CHEA"/>
    <property type="match status" value="1"/>
</dbReference>
<feature type="domain" description="HAMP" evidence="11">
    <location>
        <begin position="204"/>
        <end position="259"/>
    </location>
</feature>
<dbReference type="Proteomes" id="UP000218113">
    <property type="component" value="Unassembled WGS sequence"/>
</dbReference>
<accession>A0A2A4SQP0</accession>
<dbReference type="Pfam" id="PF01627">
    <property type="entry name" value="Hpt"/>
    <property type="match status" value="1"/>
</dbReference>
<dbReference type="EMBL" id="NVSR01000138">
    <property type="protein sequence ID" value="PCI23670.1"/>
    <property type="molecule type" value="Genomic_DNA"/>
</dbReference>
<dbReference type="PRINTS" id="PR00344">
    <property type="entry name" value="BCTRLSENSOR"/>
</dbReference>
<dbReference type="SUPFAM" id="SSF55874">
    <property type="entry name" value="ATPase domain of HSP90 chaperone/DNA topoisomerase II/histidine kinase"/>
    <property type="match status" value="1"/>
</dbReference>
<feature type="domain" description="Histidine kinase" evidence="10">
    <location>
        <begin position="568"/>
        <end position="764"/>
    </location>
</feature>
<evidence type="ECO:0000256" key="7">
    <source>
        <dbReference type="PROSITE-ProRule" id="PRU00110"/>
    </source>
</evidence>
<dbReference type="CDD" id="cd06225">
    <property type="entry name" value="HAMP"/>
    <property type="match status" value="1"/>
</dbReference>
<dbReference type="Gene3D" id="6.10.340.10">
    <property type="match status" value="1"/>
</dbReference>
<keyword evidence="9" id="KW-1133">Transmembrane helix</keyword>
<evidence type="ECO:0000313" key="13">
    <source>
        <dbReference type="EMBL" id="PCI23670.1"/>
    </source>
</evidence>